<sequence>MNKKSSNLNIRLLAINSGFTLIEMLVVISLIGILAALALVSFTASQKQARDVTRKSDLKQYQTSLENYANKNNGNYPISASTPLSSGAVCTALAIGTCPADPKDISPLQYRYISDGLKYVIWGGLENKTPTVYWVVCSTGKIGEKTGSAPSSSTCPI</sequence>
<evidence type="ECO:0000313" key="7">
    <source>
        <dbReference type="EMBL" id="KKP48052.1"/>
    </source>
</evidence>
<dbReference type="InterPro" id="IPR045584">
    <property type="entry name" value="Pilin-like"/>
</dbReference>
<name>A0A0G0CXB2_9BACT</name>
<dbReference type="Proteomes" id="UP000033995">
    <property type="component" value="Unassembled WGS sequence"/>
</dbReference>
<dbReference type="GO" id="GO:0016020">
    <property type="term" value="C:membrane"/>
    <property type="evidence" value="ECO:0007669"/>
    <property type="project" value="UniProtKB-SubCell"/>
</dbReference>
<evidence type="ECO:0000256" key="5">
    <source>
        <dbReference type="ARBA" id="ARBA00023136"/>
    </source>
</evidence>
<reference evidence="7 8" key="1">
    <citation type="journal article" date="2015" name="Nature">
        <title>rRNA introns, odd ribosomes, and small enigmatic genomes across a large radiation of phyla.</title>
        <authorList>
            <person name="Brown C.T."/>
            <person name="Hug L.A."/>
            <person name="Thomas B.C."/>
            <person name="Sharon I."/>
            <person name="Castelle C.J."/>
            <person name="Singh A."/>
            <person name="Wilkins M.J."/>
            <person name="Williams K.H."/>
            <person name="Banfield J.F."/>
        </authorList>
    </citation>
    <scope>NUCLEOTIDE SEQUENCE [LARGE SCALE GENOMIC DNA]</scope>
</reference>
<comment type="subcellular location">
    <subcellularLocation>
        <location evidence="1">Membrane</location>
        <topology evidence="1">Single-pass membrane protein</topology>
    </subcellularLocation>
</comment>
<proteinExistence type="predicted"/>
<accession>A0A0G0CXB2</accession>
<dbReference type="Gene3D" id="3.30.700.10">
    <property type="entry name" value="Glycoprotein, Type 4 Pilin"/>
    <property type="match status" value="1"/>
</dbReference>
<dbReference type="PROSITE" id="PS00409">
    <property type="entry name" value="PROKAR_NTER_METHYL"/>
    <property type="match status" value="1"/>
</dbReference>
<dbReference type="PANTHER" id="PTHR30093:SF44">
    <property type="entry name" value="TYPE II SECRETION SYSTEM CORE PROTEIN G"/>
    <property type="match status" value="1"/>
</dbReference>
<evidence type="ECO:0000256" key="1">
    <source>
        <dbReference type="ARBA" id="ARBA00004167"/>
    </source>
</evidence>
<keyword evidence="5 6" id="KW-0472">Membrane</keyword>
<keyword evidence="3 6" id="KW-0812">Transmembrane</keyword>
<keyword evidence="2" id="KW-0488">Methylation</keyword>
<evidence type="ECO:0000313" key="8">
    <source>
        <dbReference type="Proteomes" id="UP000033995"/>
    </source>
</evidence>
<keyword evidence="4 6" id="KW-1133">Transmembrane helix</keyword>
<dbReference type="AlphaFoldDB" id="A0A0G0CXB2"/>
<evidence type="ECO:0008006" key="9">
    <source>
        <dbReference type="Google" id="ProtNLM"/>
    </source>
</evidence>
<evidence type="ECO:0000256" key="6">
    <source>
        <dbReference type="SAM" id="Phobius"/>
    </source>
</evidence>
<dbReference type="Pfam" id="PF07963">
    <property type="entry name" value="N_methyl"/>
    <property type="match status" value="1"/>
</dbReference>
<dbReference type="InterPro" id="IPR012902">
    <property type="entry name" value="N_methyl_site"/>
</dbReference>
<dbReference type="GO" id="GO:0015628">
    <property type="term" value="P:protein secretion by the type II secretion system"/>
    <property type="evidence" value="ECO:0007669"/>
    <property type="project" value="InterPro"/>
</dbReference>
<dbReference type="NCBIfam" id="TIGR02532">
    <property type="entry name" value="IV_pilin_GFxxxE"/>
    <property type="match status" value="1"/>
</dbReference>
<dbReference type="PANTHER" id="PTHR30093">
    <property type="entry name" value="GENERAL SECRETION PATHWAY PROTEIN G"/>
    <property type="match status" value="1"/>
</dbReference>
<dbReference type="GO" id="GO:0015627">
    <property type="term" value="C:type II protein secretion system complex"/>
    <property type="evidence" value="ECO:0007669"/>
    <property type="project" value="InterPro"/>
</dbReference>
<evidence type="ECO:0000256" key="4">
    <source>
        <dbReference type="ARBA" id="ARBA00022989"/>
    </source>
</evidence>
<evidence type="ECO:0000256" key="3">
    <source>
        <dbReference type="ARBA" id="ARBA00022692"/>
    </source>
</evidence>
<organism evidence="7 8">
    <name type="scientific">Candidatus Woesebacteria bacterium GW2011_GWA2_33_28</name>
    <dbReference type="NCBI Taxonomy" id="1618561"/>
    <lineage>
        <taxon>Bacteria</taxon>
        <taxon>Candidatus Woeseibacteriota</taxon>
    </lineage>
</organism>
<dbReference type="PRINTS" id="PR00813">
    <property type="entry name" value="BCTERIALGSPG"/>
</dbReference>
<dbReference type="EMBL" id="LBOZ01000002">
    <property type="protein sequence ID" value="KKP48052.1"/>
    <property type="molecule type" value="Genomic_DNA"/>
</dbReference>
<feature type="transmembrane region" description="Helical" evidence="6">
    <location>
        <begin position="12"/>
        <end position="40"/>
    </location>
</feature>
<dbReference type="InterPro" id="IPR000983">
    <property type="entry name" value="Bac_GSPG_pilin"/>
</dbReference>
<comment type="caution">
    <text evidence="7">The sequence shown here is derived from an EMBL/GenBank/DDBJ whole genome shotgun (WGS) entry which is preliminary data.</text>
</comment>
<gene>
    <name evidence="7" type="ORF">UR38_C0002G0155</name>
</gene>
<protein>
    <recommendedName>
        <fullName evidence="9">General secretion pathway protein G</fullName>
    </recommendedName>
</protein>
<evidence type="ECO:0000256" key="2">
    <source>
        <dbReference type="ARBA" id="ARBA00022481"/>
    </source>
</evidence>
<dbReference type="SUPFAM" id="SSF54523">
    <property type="entry name" value="Pili subunits"/>
    <property type="match status" value="1"/>
</dbReference>